<reference evidence="1 2" key="1">
    <citation type="journal article" date="2009" name="Nat. Genet.">
        <title>The genome of the cucumber, Cucumis sativus L.</title>
        <authorList>
            <person name="Huang S."/>
            <person name="Li R."/>
            <person name="Zhang Z."/>
            <person name="Li L."/>
            <person name="Gu X."/>
            <person name="Fan W."/>
            <person name="Lucas W.J."/>
            <person name="Wang X."/>
            <person name="Xie B."/>
            <person name="Ni P."/>
            <person name="Ren Y."/>
            <person name="Zhu H."/>
            <person name="Li J."/>
            <person name="Lin K."/>
            <person name="Jin W."/>
            <person name="Fei Z."/>
            <person name="Li G."/>
            <person name="Staub J."/>
            <person name="Kilian A."/>
            <person name="van der Vossen E.A."/>
            <person name="Wu Y."/>
            <person name="Guo J."/>
            <person name="He J."/>
            <person name="Jia Z."/>
            <person name="Ren Y."/>
            <person name="Tian G."/>
            <person name="Lu Y."/>
            <person name="Ruan J."/>
            <person name="Qian W."/>
            <person name="Wang M."/>
            <person name="Huang Q."/>
            <person name="Li B."/>
            <person name="Xuan Z."/>
            <person name="Cao J."/>
            <person name="Asan"/>
            <person name="Wu Z."/>
            <person name="Zhang J."/>
            <person name="Cai Q."/>
            <person name="Bai Y."/>
            <person name="Zhao B."/>
            <person name="Han Y."/>
            <person name="Li Y."/>
            <person name="Li X."/>
            <person name="Wang S."/>
            <person name="Shi Q."/>
            <person name="Liu S."/>
            <person name="Cho W.K."/>
            <person name="Kim J.Y."/>
            <person name="Xu Y."/>
            <person name="Heller-Uszynska K."/>
            <person name="Miao H."/>
            <person name="Cheng Z."/>
            <person name="Zhang S."/>
            <person name="Wu J."/>
            <person name="Yang Y."/>
            <person name="Kang H."/>
            <person name="Li M."/>
            <person name="Liang H."/>
            <person name="Ren X."/>
            <person name="Shi Z."/>
            <person name="Wen M."/>
            <person name="Jian M."/>
            <person name="Yang H."/>
            <person name="Zhang G."/>
            <person name="Yang Z."/>
            <person name="Chen R."/>
            <person name="Liu S."/>
            <person name="Li J."/>
            <person name="Ma L."/>
            <person name="Liu H."/>
            <person name="Zhou Y."/>
            <person name="Zhao J."/>
            <person name="Fang X."/>
            <person name="Li G."/>
            <person name="Fang L."/>
            <person name="Li Y."/>
            <person name="Liu D."/>
            <person name="Zheng H."/>
            <person name="Zhang Y."/>
            <person name="Qin N."/>
            <person name="Li Z."/>
            <person name="Yang G."/>
            <person name="Yang S."/>
            <person name="Bolund L."/>
            <person name="Kristiansen K."/>
            <person name="Zheng H."/>
            <person name="Li S."/>
            <person name="Zhang X."/>
            <person name="Yang H."/>
            <person name="Wang J."/>
            <person name="Sun R."/>
            <person name="Zhang B."/>
            <person name="Jiang S."/>
            <person name="Wang J."/>
            <person name="Du Y."/>
            <person name="Li S."/>
        </authorList>
    </citation>
    <scope>NUCLEOTIDE SEQUENCE [LARGE SCALE GENOMIC DNA]</scope>
    <source>
        <strain evidence="2">cv. 9930</strain>
    </source>
</reference>
<evidence type="ECO:0000313" key="2">
    <source>
        <dbReference type="Proteomes" id="UP000029981"/>
    </source>
</evidence>
<keyword evidence="2" id="KW-1185">Reference proteome</keyword>
<sequence length="74" mass="8069">MAKYLSDGFNVKAKREIEVNVEGPNPQWWVARLVGLQSEEATLMVWVSISDGLGLSKGAIFSTLVSISEVVLCT</sequence>
<dbReference type="EMBL" id="CM002922">
    <property type="protein sequence ID" value="KGN66600.1"/>
    <property type="molecule type" value="Genomic_DNA"/>
</dbReference>
<accession>A0A0A0LXM2</accession>
<protein>
    <submittedName>
        <fullName evidence="1">Uncharacterized protein</fullName>
    </submittedName>
</protein>
<gene>
    <name evidence="1" type="ORF">Csa_1G638470</name>
</gene>
<dbReference type="AlphaFoldDB" id="A0A0A0LXM2"/>
<dbReference type="Proteomes" id="UP000029981">
    <property type="component" value="Chromosome 1"/>
</dbReference>
<evidence type="ECO:0000313" key="1">
    <source>
        <dbReference type="EMBL" id="KGN66600.1"/>
    </source>
</evidence>
<reference evidence="1 2" key="2">
    <citation type="journal article" date="2009" name="PLoS ONE">
        <title>An integrated genetic and cytogenetic map of the cucumber genome.</title>
        <authorList>
            <person name="Ren Y."/>
            <person name="Zhang Z."/>
            <person name="Liu J."/>
            <person name="Staub J.E."/>
            <person name="Han Y."/>
            <person name="Cheng Z."/>
            <person name="Li X."/>
            <person name="Lu J."/>
            <person name="Miao H."/>
            <person name="Kang H."/>
            <person name="Xie B."/>
            <person name="Gu X."/>
            <person name="Wang X."/>
            <person name="Du Y."/>
            <person name="Jin W."/>
            <person name="Huang S."/>
        </authorList>
    </citation>
    <scope>NUCLEOTIDE SEQUENCE [LARGE SCALE GENOMIC DNA]</scope>
    <source>
        <strain evidence="2">cv. 9930</strain>
    </source>
</reference>
<proteinExistence type="predicted"/>
<dbReference type="Gramene" id="KGN66600">
    <property type="protein sequence ID" value="KGN66600"/>
    <property type="gene ID" value="Csa_1G638470"/>
</dbReference>
<reference evidence="1 2" key="4">
    <citation type="journal article" date="2011" name="BMC Genomics">
        <title>RNA-Seq improves annotation of protein-coding genes in the cucumber genome.</title>
        <authorList>
            <person name="Li Z."/>
            <person name="Zhang Z."/>
            <person name="Yan P."/>
            <person name="Huang S."/>
            <person name="Fei Z."/>
            <person name="Lin K."/>
        </authorList>
    </citation>
    <scope>NUCLEOTIDE SEQUENCE [LARGE SCALE GENOMIC DNA]</scope>
    <source>
        <strain evidence="2">cv. 9930</strain>
    </source>
</reference>
<name>A0A0A0LXM2_CUCSA</name>
<organism evidence="1 2">
    <name type="scientific">Cucumis sativus</name>
    <name type="common">Cucumber</name>
    <dbReference type="NCBI Taxonomy" id="3659"/>
    <lineage>
        <taxon>Eukaryota</taxon>
        <taxon>Viridiplantae</taxon>
        <taxon>Streptophyta</taxon>
        <taxon>Embryophyta</taxon>
        <taxon>Tracheophyta</taxon>
        <taxon>Spermatophyta</taxon>
        <taxon>Magnoliopsida</taxon>
        <taxon>eudicotyledons</taxon>
        <taxon>Gunneridae</taxon>
        <taxon>Pentapetalae</taxon>
        <taxon>rosids</taxon>
        <taxon>fabids</taxon>
        <taxon>Cucurbitales</taxon>
        <taxon>Cucurbitaceae</taxon>
        <taxon>Benincaseae</taxon>
        <taxon>Cucumis</taxon>
    </lineage>
</organism>
<reference evidence="1 2" key="3">
    <citation type="journal article" date="2010" name="BMC Genomics">
        <title>Transcriptome sequencing and comparative analysis of cucumber flowers with different sex types.</title>
        <authorList>
            <person name="Guo S."/>
            <person name="Zheng Y."/>
            <person name="Joung J.G."/>
            <person name="Liu S."/>
            <person name="Zhang Z."/>
            <person name="Crasta O.R."/>
            <person name="Sobral B.W."/>
            <person name="Xu Y."/>
            <person name="Huang S."/>
            <person name="Fei Z."/>
        </authorList>
    </citation>
    <scope>NUCLEOTIDE SEQUENCE [LARGE SCALE GENOMIC DNA]</scope>
    <source>
        <strain evidence="2">cv. 9930</strain>
    </source>
</reference>